<protein>
    <recommendedName>
        <fullName evidence="4">Fe2OG dioxygenase domain-containing protein</fullName>
    </recommendedName>
</protein>
<dbReference type="EMBL" id="CAWUPB010000026">
    <property type="protein sequence ID" value="CAK7322561.1"/>
    <property type="molecule type" value="Genomic_DNA"/>
</dbReference>
<comment type="caution">
    <text evidence="5">The sequence shown here is derived from an EMBL/GenBank/DDBJ whole genome shotgun (WGS) entry which is preliminary data.</text>
</comment>
<dbReference type="GO" id="GO:0005789">
    <property type="term" value="C:endoplasmic reticulum membrane"/>
    <property type="evidence" value="ECO:0007669"/>
    <property type="project" value="UniProtKB-SubCell"/>
</dbReference>
<evidence type="ECO:0000256" key="1">
    <source>
        <dbReference type="ARBA" id="ARBA00004586"/>
    </source>
</evidence>
<name>A0AAV1QM44_9ROSI</name>
<dbReference type="GO" id="GO:0004656">
    <property type="term" value="F:procollagen-proline 4-dioxygenase activity"/>
    <property type="evidence" value="ECO:0007669"/>
    <property type="project" value="TreeGrafter"/>
</dbReference>
<evidence type="ECO:0000256" key="3">
    <source>
        <dbReference type="ARBA" id="ARBA00023004"/>
    </source>
</evidence>
<dbReference type="PROSITE" id="PS51471">
    <property type="entry name" value="FE2OG_OXY"/>
    <property type="match status" value="1"/>
</dbReference>
<dbReference type="AlphaFoldDB" id="A0AAV1QM44"/>
<keyword evidence="2" id="KW-0479">Metal-binding</keyword>
<evidence type="ECO:0000259" key="4">
    <source>
        <dbReference type="PROSITE" id="PS51471"/>
    </source>
</evidence>
<dbReference type="Pfam" id="PF13640">
    <property type="entry name" value="2OG-FeII_Oxy_3"/>
    <property type="match status" value="1"/>
</dbReference>
<dbReference type="PANTHER" id="PTHR10869:SF194">
    <property type="entry name" value="PROLYL 4-HYDROXYLASE 4-RELATED"/>
    <property type="match status" value="1"/>
</dbReference>
<comment type="subcellular location">
    <subcellularLocation>
        <location evidence="1">Endoplasmic reticulum membrane</location>
    </subcellularLocation>
</comment>
<evidence type="ECO:0000313" key="6">
    <source>
        <dbReference type="Proteomes" id="UP001314170"/>
    </source>
</evidence>
<gene>
    <name evidence="5" type="ORF">DCAF_LOCUS171</name>
</gene>
<evidence type="ECO:0000313" key="5">
    <source>
        <dbReference type="EMBL" id="CAK7322561.1"/>
    </source>
</evidence>
<proteinExistence type="predicted"/>
<dbReference type="PANTHER" id="PTHR10869">
    <property type="entry name" value="PROLYL 4-HYDROXYLASE ALPHA SUBUNIT"/>
    <property type="match status" value="1"/>
</dbReference>
<evidence type="ECO:0000256" key="2">
    <source>
        <dbReference type="ARBA" id="ARBA00022723"/>
    </source>
</evidence>
<dbReference type="InterPro" id="IPR044862">
    <property type="entry name" value="Pro_4_hyd_alph_FE2OG_OXY"/>
</dbReference>
<sequence>MQVLRYEHGQKYDPHYDYFVDKVNIACGGHRLATILMYLTNVVKGGETVFPSAEENKSKSLLNFGDEECKQMLCVDGAVIEKPTTLEQGKEWTGRLELLVVHSS</sequence>
<dbReference type="Gene3D" id="2.60.120.620">
    <property type="entry name" value="q2cbj1_9rhob like domain"/>
    <property type="match status" value="1"/>
</dbReference>
<reference evidence="5 6" key="1">
    <citation type="submission" date="2024-01" db="EMBL/GenBank/DDBJ databases">
        <authorList>
            <person name="Waweru B."/>
        </authorList>
    </citation>
    <scope>NUCLEOTIDE SEQUENCE [LARGE SCALE GENOMIC DNA]</scope>
</reference>
<keyword evidence="3" id="KW-0408">Iron</keyword>
<organism evidence="5 6">
    <name type="scientific">Dovyalis caffra</name>
    <dbReference type="NCBI Taxonomy" id="77055"/>
    <lineage>
        <taxon>Eukaryota</taxon>
        <taxon>Viridiplantae</taxon>
        <taxon>Streptophyta</taxon>
        <taxon>Embryophyta</taxon>
        <taxon>Tracheophyta</taxon>
        <taxon>Spermatophyta</taxon>
        <taxon>Magnoliopsida</taxon>
        <taxon>eudicotyledons</taxon>
        <taxon>Gunneridae</taxon>
        <taxon>Pentapetalae</taxon>
        <taxon>rosids</taxon>
        <taxon>fabids</taxon>
        <taxon>Malpighiales</taxon>
        <taxon>Salicaceae</taxon>
        <taxon>Flacourtieae</taxon>
        <taxon>Dovyalis</taxon>
    </lineage>
</organism>
<dbReference type="Proteomes" id="UP001314170">
    <property type="component" value="Unassembled WGS sequence"/>
</dbReference>
<dbReference type="InterPro" id="IPR045054">
    <property type="entry name" value="P4HA-like"/>
</dbReference>
<dbReference type="GO" id="GO:0046872">
    <property type="term" value="F:metal ion binding"/>
    <property type="evidence" value="ECO:0007669"/>
    <property type="project" value="UniProtKB-KW"/>
</dbReference>
<dbReference type="InterPro" id="IPR005123">
    <property type="entry name" value="Oxoglu/Fe-dep_dioxygenase_dom"/>
</dbReference>
<keyword evidence="6" id="KW-1185">Reference proteome</keyword>
<accession>A0AAV1QM44</accession>
<feature type="domain" description="Fe2OG dioxygenase" evidence="4">
    <location>
        <begin position="1"/>
        <end position="104"/>
    </location>
</feature>